<dbReference type="InterPro" id="IPR027417">
    <property type="entry name" value="P-loop_NTPase"/>
</dbReference>
<dbReference type="CDD" id="cd03244">
    <property type="entry name" value="ABCC_MRP_domain2"/>
    <property type="match status" value="1"/>
</dbReference>
<keyword evidence="13" id="KW-1185">Reference proteome</keyword>
<feature type="transmembrane region" description="Helical" evidence="11">
    <location>
        <begin position="151"/>
        <end position="178"/>
    </location>
</feature>
<dbReference type="CDD" id="cd18595">
    <property type="entry name" value="ABC_6TM_MRP1_2_3_6_D1_like"/>
    <property type="match status" value="1"/>
</dbReference>
<dbReference type="GO" id="GO:0140359">
    <property type="term" value="F:ABC-type transporter activity"/>
    <property type="evidence" value="ECO:0000318"/>
    <property type="project" value="GO_Central"/>
</dbReference>
<dbReference type="FunFam" id="1.20.1560.10:FF:000081">
    <property type="entry name" value="Protein CBG24505"/>
    <property type="match status" value="1"/>
</dbReference>
<evidence type="ECO:0000256" key="7">
    <source>
        <dbReference type="ARBA" id="ARBA00022840"/>
    </source>
</evidence>
<keyword evidence="7" id="KW-0067">ATP-binding</keyword>
<organism evidence="12 13">
    <name type="scientific">Pristionchus pacificus</name>
    <name type="common">Parasitic nematode worm</name>
    <dbReference type="NCBI Taxonomy" id="54126"/>
    <lineage>
        <taxon>Eukaryota</taxon>
        <taxon>Metazoa</taxon>
        <taxon>Ecdysozoa</taxon>
        <taxon>Nematoda</taxon>
        <taxon>Chromadorea</taxon>
        <taxon>Rhabditida</taxon>
        <taxon>Rhabditina</taxon>
        <taxon>Diplogasteromorpha</taxon>
        <taxon>Diplogasteroidea</taxon>
        <taxon>Neodiplogasteridae</taxon>
        <taxon>Pristionchus</taxon>
    </lineage>
</organism>
<evidence type="ECO:0000256" key="1">
    <source>
        <dbReference type="ARBA" id="ARBA00004127"/>
    </source>
</evidence>
<evidence type="ECO:0000256" key="6">
    <source>
        <dbReference type="ARBA" id="ARBA00022741"/>
    </source>
</evidence>
<dbReference type="PANTHER" id="PTHR24223">
    <property type="entry name" value="ATP-BINDING CASSETTE SUB-FAMILY C"/>
    <property type="match status" value="1"/>
</dbReference>
<feature type="transmembrane region" description="Helical" evidence="11">
    <location>
        <begin position="190"/>
        <end position="208"/>
    </location>
</feature>
<feature type="transmembrane region" description="Helical" evidence="11">
    <location>
        <begin position="510"/>
        <end position="531"/>
    </location>
</feature>
<dbReference type="CDD" id="cd03250">
    <property type="entry name" value="ABCC_MRP_domain1"/>
    <property type="match status" value="1"/>
</dbReference>
<dbReference type="GO" id="GO:0055085">
    <property type="term" value="P:transmembrane transport"/>
    <property type="evidence" value="ECO:0000318"/>
    <property type="project" value="GO_Central"/>
</dbReference>
<dbReference type="InterPro" id="IPR003593">
    <property type="entry name" value="AAA+_ATPase"/>
</dbReference>
<dbReference type="FunFam" id="1.20.1560.10:FF:000100">
    <property type="entry name" value="ABC transporter ATP-binding protein"/>
    <property type="match status" value="1"/>
</dbReference>
<reference evidence="13" key="1">
    <citation type="journal article" date="2008" name="Nat. Genet.">
        <title>The Pristionchus pacificus genome provides a unique perspective on nematode lifestyle and parasitism.</title>
        <authorList>
            <person name="Dieterich C."/>
            <person name="Clifton S.W."/>
            <person name="Schuster L.N."/>
            <person name="Chinwalla A."/>
            <person name="Delehaunty K."/>
            <person name="Dinkelacker I."/>
            <person name="Fulton L."/>
            <person name="Fulton R."/>
            <person name="Godfrey J."/>
            <person name="Minx P."/>
            <person name="Mitreva M."/>
            <person name="Roeseler W."/>
            <person name="Tian H."/>
            <person name="Witte H."/>
            <person name="Yang S.P."/>
            <person name="Wilson R.K."/>
            <person name="Sommer R.J."/>
        </authorList>
    </citation>
    <scope>NUCLEOTIDE SEQUENCE [LARGE SCALE GENOMIC DNA]</scope>
    <source>
        <strain evidence="13">PS312</strain>
    </source>
</reference>
<evidence type="ECO:0000313" key="12">
    <source>
        <dbReference type="EnsemblMetazoa" id="PPA40536.1"/>
    </source>
</evidence>
<dbReference type="GO" id="GO:0005524">
    <property type="term" value="F:ATP binding"/>
    <property type="evidence" value="ECO:0007669"/>
    <property type="project" value="UniProtKB-KW"/>
</dbReference>
<name>A0A2A6C3I3_PRIPA</name>
<feature type="transmembrane region" description="Helical" evidence="11">
    <location>
        <begin position="121"/>
        <end position="139"/>
    </location>
</feature>
<evidence type="ECO:0000256" key="3">
    <source>
        <dbReference type="ARBA" id="ARBA00022448"/>
    </source>
</evidence>
<accession>A0A2A6C3I3</accession>
<keyword evidence="4 11" id="KW-0812">Transmembrane</keyword>
<dbReference type="PROSITE" id="PS50929">
    <property type="entry name" value="ABC_TM1F"/>
    <property type="match status" value="2"/>
</dbReference>
<dbReference type="InterPro" id="IPR036640">
    <property type="entry name" value="ABC1_TM_sf"/>
</dbReference>
<feature type="region of interest" description="Disordered" evidence="10">
    <location>
        <begin position="921"/>
        <end position="948"/>
    </location>
</feature>
<dbReference type="InterPro" id="IPR011527">
    <property type="entry name" value="ABC1_TM_dom"/>
</dbReference>
<evidence type="ECO:0000256" key="4">
    <source>
        <dbReference type="ARBA" id="ARBA00022692"/>
    </source>
</evidence>
<dbReference type="CDD" id="cd18603">
    <property type="entry name" value="ABC_6TM_MRP1_2_3_6_D2_like"/>
    <property type="match status" value="1"/>
</dbReference>
<proteinExistence type="inferred from homology"/>
<dbReference type="Pfam" id="PF00664">
    <property type="entry name" value="ABC_membrane"/>
    <property type="match status" value="2"/>
</dbReference>
<feature type="compositionally biased region" description="Acidic residues" evidence="10">
    <location>
        <begin position="925"/>
        <end position="936"/>
    </location>
</feature>
<dbReference type="InterPro" id="IPR017871">
    <property type="entry name" value="ABC_transporter-like_CS"/>
</dbReference>
<dbReference type="SUPFAM" id="SSF90123">
    <property type="entry name" value="ABC transporter transmembrane region"/>
    <property type="match status" value="2"/>
</dbReference>
<gene>
    <name evidence="12" type="primary">WBGene00278905</name>
</gene>
<dbReference type="Gene3D" id="1.20.1560.10">
    <property type="entry name" value="ABC transporter type 1, transmembrane domain"/>
    <property type="match status" value="2"/>
</dbReference>
<feature type="transmembrane region" description="Helical" evidence="11">
    <location>
        <begin position="252"/>
        <end position="272"/>
    </location>
</feature>
<dbReference type="InterPro" id="IPR050173">
    <property type="entry name" value="ABC_transporter_C-like"/>
</dbReference>
<keyword evidence="6" id="KW-0547">Nucleotide-binding</keyword>
<keyword evidence="5" id="KW-0677">Repeat</keyword>
<feature type="transmembrane region" description="Helical" evidence="11">
    <location>
        <begin position="1030"/>
        <end position="1056"/>
    </location>
</feature>
<protein>
    <submittedName>
        <fullName evidence="12">ABC transporter ATP-binding protein</fullName>
    </submittedName>
</protein>
<evidence type="ECO:0000256" key="5">
    <source>
        <dbReference type="ARBA" id="ARBA00022737"/>
    </source>
</evidence>
<dbReference type="SMART" id="SM00382">
    <property type="entry name" value="AAA"/>
    <property type="match status" value="2"/>
</dbReference>
<dbReference type="SUPFAM" id="SSF52540">
    <property type="entry name" value="P-loop containing nucleoside triphosphate hydrolases"/>
    <property type="match status" value="2"/>
</dbReference>
<feature type="transmembrane region" description="Helical" evidence="11">
    <location>
        <begin position="402"/>
        <end position="429"/>
    </location>
</feature>
<feature type="transmembrane region" description="Helical" evidence="11">
    <location>
        <begin position="595"/>
        <end position="615"/>
    </location>
</feature>
<comment type="similarity">
    <text evidence="2">Belongs to the ABC transporter superfamily. ABCC family. Conjugate transporter (TC 3.A.1.208) subfamily.</text>
</comment>
<sequence>MNINVKIMKDRNWHFVIGSLKFMRYLKILLESKMNDCKCHIGLRALAIEKTGGLVIHAAPPAEMDLLSILCNWIIHFRGHLGPQANPQQMADSFCADSFWDDNFTTSESLPHLTTCFQHTILVYLPSVFLIVLLPILFVQAHRISRRFGPLPITALFVTRLILNIYLFLNATAVLVLNTFFIDGTLTVDIVYPCVWMLFFILHLVIDWNRSRCGQISAGIQHLSFVLLAICGVPEFGYHIENSTYEQSIPIFSLYMTFWPIVVLQTALYCWADLRIPKERNSKELDSSFLNRLTIWWFTSVQITGARKDLEMDDLFELNNGSTSDHLGALFEKYWIPAMRGYIAKAHEAEKRGDEKMPSEPSLIYALFRMFKSSLIRCNLPTPSYSSYQLSELLTFVSSPDAPFWLGISYALLMFLASEVRSMILNAYFNIMMRMGMKIQTALTTAVYRKTLRLSSTARRKKTVGEIINLMAIDVEMIQLITPQVQQYWSCPYQITFALVYLAFTLGYSAAPGIVIMLIFIPINIFSSVFIKRWQMGQMKLKDERVKMVNEVLNGIKVIKLYAWEEPMEAHIGEIRNRELALVRKSGMVRSMLDTFNSSSPFLVAAASFGTFILSSDEHILTPQIAFVSLTLFNMLKMPMMIIAMLINATIQAIVSNRRLRTFLLCDEIDEQNVMRNESAEASPNSIEFHNVDATWDIGGTEETPPVLKSISASVTRGTLVAVVGTVGSGKSSFLSAMLGELTRLRGEISVTGKLAYIPQQAWIQNLSVRDNITFGRAFDRQWYEKVVSACALTPDLAILPDGDATEIGEKGINLSGGQKARISLARAVYQQDDVYLLDDPLSAVDAHVGRHIYNHVLGPRGLLAKRTRILVTHSLLNTREADEILVFHEGKIIEKGAFDHLVKHGGTFAKLMDEYVQSKKAAEEKEDSESSDEETEMNKKPDQNGIGVKSEVTEEKKLIKKEEVEQGGVKMAVYMEYLRAASITFCIMFLIMYGIYQSLTMLRSFWLSAWSNENDPAFNGTRMNQVERLGIYVGIGLLESFGYLISASFLVVAGLNASRKLHAPLIHNLMRSPISFFDTTPLGRILNRASKDVDTIDTQLIMNTRSFVQCVYSIITTLLMIVISTPLFVVVIIPLAIIYLLFLKFYVPTSRQLKRLESVNRSPIYSHFGETIQGAASIRAYGKVSQFCLDSETKVDLLIQCKYLNAISNRWLAVRLEFIGNCIIFFAALFASFSKEWDWGVSPGLVGVSVTYAMNITDVLNFAVRQLSVLEANVVSVERVVEYTLTPNEAEWVMEKSGVSSSWPEAGGVTIDNYSTRYRPGLDLVLRGISAKVRPGEKIGIVGRTGAGKSSFALALFRMIEPAGGAMTIDGKSTTAMGLHELRKRLTIIPQEPVLFSGTLRFNLDPFGDYSDDQLWSALRLAHLEVFIMDATMIMTTPFQSFTKTLTAGLEHKISEGGENISVGQRQLVCLARATLRNSKILVLDEATAAVDLQTDNLIQATIRSHFKHCTVFTIAHRLNTILDYDRIMVLDKGEIAEMDSPAVLMADRNSVFSKMLADAENENN</sequence>
<dbReference type="PROSITE" id="PS00211">
    <property type="entry name" value="ABC_TRANSPORTER_1"/>
    <property type="match status" value="2"/>
</dbReference>
<feature type="transmembrane region" description="Helical" evidence="11">
    <location>
        <begin position="1107"/>
        <end position="1124"/>
    </location>
</feature>
<evidence type="ECO:0000256" key="10">
    <source>
        <dbReference type="SAM" id="MobiDB-lite"/>
    </source>
</evidence>
<keyword evidence="3" id="KW-0813">Transport</keyword>
<evidence type="ECO:0000256" key="11">
    <source>
        <dbReference type="SAM" id="Phobius"/>
    </source>
</evidence>
<keyword evidence="9 11" id="KW-0472">Membrane</keyword>
<dbReference type="GO" id="GO:0016020">
    <property type="term" value="C:membrane"/>
    <property type="evidence" value="ECO:0007669"/>
    <property type="project" value="InterPro"/>
</dbReference>
<dbReference type="Pfam" id="PF00005">
    <property type="entry name" value="ABC_tran"/>
    <property type="match status" value="2"/>
</dbReference>
<feature type="transmembrane region" description="Helical" evidence="11">
    <location>
        <begin position="1130"/>
        <end position="1148"/>
    </location>
</feature>
<dbReference type="Gene3D" id="3.40.50.300">
    <property type="entry name" value="P-loop containing nucleotide triphosphate hydrolases"/>
    <property type="match status" value="2"/>
</dbReference>
<dbReference type="PANTHER" id="PTHR24223:SF434">
    <property type="entry name" value="MULTIDRUG RESISTANCE PROTEIN MRP-7"/>
    <property type="match status" value="1"/>
</dbReference>
<dbReference type="InterPro" id="IPR003439">
    <property type="entry name" value="ABC_transporter-like_ATP-bd"/>
</dbReference>
<dbReference type="OrthoDB" id="6500128at2759"/>
<dbReference type="GO" id="GO:0016887">
    <property type="term" value="F:ATP hydrolysis activity"/>
    <property type="evidence" value="ECO:0007669"/>
    <property type="project" value="InterPro"/>
</dbReference>
<dbReference type="EnsemblMetazoa" id="PPA40536.1">
    <property type="protein sequence ID" value="PPA40536.1"/>
    <property type="gene ID" value="WBGene00278905"/>
</dbReference>
<accession>A0A8R1YX16</accession>
<dbReference type="GO" id="GO:0012505">
    <property type="term" value="C:endomembrane system"/>
    <property type="evidence" value="ECO:0007669"/>
    <property type="project" value="UniProtKB-SubCell"/>
</dbReference>
<reference evidence="12" key="2">
    <citation type="submission" date="2022-06" db="UniProtKB">
        <authorList>
            <consortium name="EnsemblMetazoa"/>
        </authorList>
    </citation>
    <scope>IDENTIFICATION</scope>
    <source>
        <strain evidence="12">PS312</strain>
    </source>
</reference>
<dbReference type="Proteomes" id="UP000005239">
    <property type="component" value="Unassembled WGS sequence"/>
</dbReference>
<evidence type="ECO:0000256" key="8">
    <source>
        <dbReference type="ARBA" id="ARBA00022989"/>
    </source>
</evidence>
<dbReference type="FunFam" id="3.40.50.300:FF:001792">
    <property type="entry name" value="Putative abc transporter"/>
    <property type="match status" value="1"/>
</dbReference>
<evidence type="ECO:0000256" key="2">
    <source>
        <dbReference type="ARBA" id="ARBA00009726"/>
    </source>
</evidence>
<feature type="transmembrane region" description="Helical" evidence="11">
    <location>
        <begin position="978"/>
        <end position="997"/>
    </location>
</feature>
<feature type="transmembrane region" description="Helical" evidence="11">
    <location>
        <begin position="220"/>
        <end position="240"/>
    </location>
</feature>
<feature type="transmembrane region" description="Helical" evidence="11">
    <location>
        <begin position="635"/>
        <end position="655"/>
    </location>
</feature>
<feature type="transmembrane region" description="Helical" evidence="11">
    <location>
        <begin position="1213"/>
        <end position="1234"/>
    </location>
</feature>
<comment type="subcellular location">
    <subcellularLocation>
        <location evidence="1">Endomembrane system</location>
        <topology evidence="1">Multi-pass membrane protein</topology>
    </subcellularLocation>
</comment>
<keyword evidence="8 11" id="KW-1133">Transmembrane helix</keyword>
<dbReference type="PROSITE" id="PS50893">
    <property type="entry name" value="ABC_TRANSPORTER_2"/>
    <property type="match status" value="2"/>
</dbReference>
<dbReference type="FunFam" id="3.40.50.300:FF:000074">
    <property type="entry name" value="Multidrug resistance-associated protein 5 isoform 1"/>
    <property type="match status" value="1"/>
</dbReference>
<evidence type="ECO:0000256" key="9">
    <source>
        <dbReference type="ARBA" id="ARBA00023136"/>
    </source>
</evidence>
<evidence type="ECO:0000313" key="13">
    <source>
        <dbReference type="Proteomes" id="UP000005239"/>
    </source>
</evidence>